<comment type="caution">
    <text evidence="7">The sequence shown here is derived from an EMBL/GenBank/DDBJ whole genome shotgun (WGS) entry which is preliminary data.</text>
</comment>
<keyword evidence="2 6" id="KW-0812">Transmembrane</keyword>
<dbReference type="Gene3D" id="1.20.1250.20">
    <property type="entry name" value="MFS general substrate transporter like domains"/>
    <property type="match status" value="1"/>
</dbReference>
<feature type="transmembrane region" description="Helical" evidence="6">
    <location>
        <begin position="181"/>
        <end position="205"/>
    </location>
</feature>
<accession>A0ABR4GM44</accession>
<evidence type="ECO:0000256" key="5">
    <source>
        <dbReference type="SAM" id="MobiDB-lite"/>
    </source>
</evidence>
<evidence type="ECO:0000256" key="4">
    <source>
        <dbReference type="ARBA" id="ARBA00023136"/>
    </source>
</evidence>
<feature type="transmembrane region" description="Helical" evidence="6">
    <location>
        <begin position="353"/>
        <end position="372"/>
    </location>
</feature>
<feature type="region of interest" description="Disordered" evidence="5">
    <location>
        <begin position="1"/>
        <end position="30"/>
    </location>
</feature>
<feature type="transmembrane region" description="Helical" evidence="6">
    <location>
        <begin position="217"/>
        <end position="238"/>
    </location>
</feature>
<organism evidence="7 8">
    <name type="scientific">Aspergillus keveii</name>
    <dbReference type="NCBI Taxonomy" id="714993"/>
    <lineage>
        <taxon>Eukaryota</taxon>
        <taxon>Fungi</taxon>
        <taxon>Dikarya</taxon>
        <taxon>Ascomycota</taxon>
        <taxon>Pezizomycotina</taxon>
        <taxon>Eurotiomycetes</taxon>
        <taxon>Eurotiomycetidae</taxon>
        <taxon>Eurotiales</taxon>
        <taxon>Aspergillaceae</taxon>
        <taxon>Aspergillus</taxon>
        <taxon>Aspergillus subgen. Nidulantes</taxon>
    </lineage>
</organism>
<dbReference type="PANTHER" id="PTHR23501:SF59">
    <property type="entry name" value="MAJOR FACILITATOR SUPERFAMILY (MFS) PROFILE DOMAIN-CONTAINING PROTEIN-RELATED"/>
    <property type="match status" value="1"/>
</dbReference>
<evidence type="ECO:0000256" key="2">
    <source>
        <dbReference type="ARBA" id="ARBA00022692"/>
    </source>
</evidence>
<dbReference type="Pfam" id="PF07690">
    <property type="entry name" value="MFS_1"/>
    <property type="match status" value="1"/>
</dbReference>
<evidence type="ECO:0000256" key="6">
    <source>
        <dbReference type="SAM" id="Phobius"/>
    </source>
</evidence>
<feature type="transmembrane region" description="Helical" evidence="6">
    <location>
        <begin position="250"/>
        <end position="267"/>
    </location>
</feature>
<feature type="transmembrane region" description="Helical" evidence="6">
    <location>
        <begin position="321"/>
        <end position="346"/>
    </location>
</feature>
<feature type="compositionally biased region" description="Acidic residues" evidence="5">
    <location>
        <begin position="14"/>
        <end position="30"/>
    </location>
</feature>
<dbReference type="EMBL" id="JBFTWV010000004">
    <property type="protein sequence ID" value="KAL2800128.1"/>
    <property type="molecule type" value="Genomic_DNA"/>
</dbReference>
<feature type="transmembrane region" description="Helical" evidence="6">
    <location>
        <begin position="41"/>
        <end position="69"/>
    </location>
</feature>
<feature type="transmembrane region" description="Helical" evidence="6">
    <location>
        <begin position="288"/>
        <end position="309"/>
    </location>
</feature>
<dbReference type="InterPro" id="IPR011701">
    <property type="entry name" value="MFS"/>
</dbReference>
<sequence>MSSTLQQQPPLPDQPEEEPGQNGDSEPDDDGAITFNPGARFYLAFSSLVVLAMMVSLDGTSVSVALPLIAESLRGSAIEAFWTGTSFLLSSTVFQPPLAALSHIFGRMPVLTVCIVFFFVGVIVSSVAGGIILMSDIIITDLVPMRLRGTYFGIIGGVWALGSVSGPVIGGALAYEASWRWIFWILIPFAATSLVIVPLFMKLNLVKGTIAEKLRRIDWLGTVWFIATTTSFLIPVTWGGVQYPWDSWRTLVPLIVGVVGFAGFIVYENYVPPEPTFRLHLLRSYNMAYSLYATWINAMIVYGLIYFLPLYFEATKGYNPIITGVALFPATLTVAPASIIAGAIITKTGDFKIITCIAWMIATLGLGVMILLDVDTTIPQWIFLTLCTGIGLGILYTSLAFYNQSASDDASMAFAVSLFVFARLIGQCIGVAICGVIFQNQMRANLLAIPSLAGRADEYSRDASSLVTGLKGMGDPVKKAHLVSAYAESLQIAWAVMCGLSGSAMIGSFFVRKLSLDRALNTEQGLREKKESLADDGLDTASSYRKTYK</sequence>
<comment type="subcellular location">
    <subcellularLocation>
        <location evidence="1">Membrane</location>
        <topology evidence="1">Multi-pass membrane protein</topology>
    </subcellularLocation>
</comment>
<dbReference type="PANTHER" id="PTHR23501">
    <property type="entry name" value="MAJOR FACILITATOR SUPERFAMILY"/>
    <property type="match status" value="1"/>
</dbReference>
<gene>
    <name evidence="7" type="ORF">BJX66DRAFT_321637</name>
</gene>
<evidence type="ECO:0000256" key="3">
    <source>
        <dbReference type="ARBA" id="ARBA00022989"/>
    </source>
</evidence>
<keyword evidence="8" id="KW-1185">Reference proteome</keyword>
<evidence type="ECO:0000256" key="1">
    <source>
        <dbReference type="ARBA" id="ARBA00004141"/>
    </source>
</evidence>
<keyword evidence="3 6" id="KW-1133">Transmembrane helix</keyword>
<feature type="transmembrane region" description="Helical" evidence="6">
    <location>
        <begin position="414"/>
        <end position="438"/>
    </location>
</feature>
<evidence type="ECO:0000313" key="8">
    <source>
        <dbReference type="Proteomes" id="UP001610563"/>
    </source>
</evidence>
<evidence type="ECO:0000313" key="7">
    <source>
        <dbReference type="EMBL" id="KAL2800128.1"/>
    </source>
</evidence>
<keyword evidence="4 6" id="KW-0472">Membrane</keyword>
<dbReference type="Proteomes" id="UP001610563">
    <property type="component" value="Unassembled WGS sequence"/>
</dbReference>
<feature type="transmembrane region" description="Helical" evidence="6">
    <location>
        <begin position="492"/>
        <end position="511"/>
    </location>
</feature>
<dbReference type="InterPro" id="IPR036259">
    <property type="entry name" value="MFS_trans_sf"/>
</dbReference>
<reference evidence="7 8" key="1">
    <citation type="submission" date="2024-07" db="EMBL/GenBank/DDBJ databases">
        <title>Section-level genome sequencing and comparative genomics of Aspergillus sections Usti and Cavernicolus.</title>
        <authorList>
            <consortium name="Lawrence Berkeley National Laboratory"/>
            <person name="Nybo J.L."/>
            <person name="Vesth T.C."/>
            <person name="Theobald S."/>
            <person name="Frisvad J.C."/>
            <person name="Larsen T.O."/>
            <person name="Kjaerboelling I."/>
            <person name="Rothschild-Mancinelli K."/>
            <person name="Lyhne E.K."/>
            <person name="Kogle M.E."/>
            <person name="Barry K."/>
            <person name="Clum A."/>
            <person name="Na H."/>
            <person name="Ledsgaard L."/>
            <person name="Lin J."/>
            <person name="Lipzen A."/>
            <person name="Kuo A."/>
            <person name="Riley R."/>
            <person name="Mondo S."/>
            <person name="Labutti K."/>
            <person name="Haridas S."/>
            <person name="Pangalinan J."/>
            <person name="Salamov A.A."/>
            <person name="Simmons B.A."/>
            <person name="Magnuson J.K."/>
            <person name="Chen J."/>
            <person name="Drula E."/>
            <person name="Henrissat B."/>
            <person name="Wiebenga A."/>
            <person name="Lubbers R.J."/>
            <person name="Gomes A.C."/>
            <person name="Makela M.R."/>
            <person name="Stajich J."/>
            <person name="Grigoriev I.V."/>
            <person name="Mortensen U.H."/>
            <person name="De Vries R.P."/>
            <person name="Baker S.E."/>
            <person name="Andersen M.R."/>
        </authorList>
    </citation>
    <scope>NUCLEOTIDE SEQUENCE [LARGE SCALE GENOMIC DNA]</scope>
    <source>
        <strain evidence="7 8">CBS 209.92</strain>
    </source>
</reference>
<name>A0ABR4GM44_9EURO</name>
<dbReference type="SUPFAM" id="SSF103473">
    <property type="entry name" value="MFS general substrate transporter"/>
    <property type="match status" value="1"/>
</dbReference>
<feature type="transmembrane region" description="Helical" evidence="6">
    <location>
        <begin position="81"/>
        <end position="104"/>
    </location>
</feature>
<feature type="transmembrane region" description="Helical" evidence="6">
    <location>
        <begin position="110"/>
        <end position="139"/>
    </location>
</feature>
<feature type="transmembrane region" description="Helical" evidence="6">
    <location>
        <begin position="151"/>
        <end position="175"/>
    </location>
</feature>
<protein>
    <submittedName>
        <fullName evidence="7">Major facilitator superfamily domain-containing protein</fullName>
    </submittedName>
</protein>
<proteinExistence type="predicted"/>
<feature type="transmembrane region" description="Helical" evidence="6">
    <location>
        <begin position="378"/>
        <end position="402"/>
    </location>
</feature>